<proteinExistence type="predicted"/>
<evidence type="ECO:0000256" key="6">
    <source>
        <dbReference type="SAM" id="SignalP"/>
    </source>
</evidence>
<reference evidence="8 9" key="1">
    <citation type="submission" date="2021-11" db="EMBL/GenBank/DDBJ databases">
        <title>Seasonal and diel survey of microbial diversity of the Tyrrhenian coast.</title>
        <authorList>
            <person name="Gattoni G."/>
            <person name="Corral P."/>
        </authorList>
    </citation>
    <scope>NUCLEOTIDE SEQUENCE [LARGE SCALE GENOMIC DNA]</scope>
    <source>
        <strain evidence="8 9">Mr9</strain>
    </source>
</reference>
<dbReference type="SUPFAM" id="SSF55874">
    <property type="entry name" value="ATPase domain of HSP90 chaperone/DNA topoisomerase II/histidine kinase"/>
    <property type="match status" value="1"/>
</dbReference>
<feature type="domain" description="Histidine kinase" evidence="7">
    <location>
        <begin position="490"/>
        <end position="672"/>
    </location>
</feature>
<dbReference type="PANTHER" id="PTHR24421">
    <property type="entry name" value="NITRATE/NITRITE SENSOR PROTEIN NARX-RELATED"/>
    <property type="match status" value="1"/>
</dbReference>
<dbReference type="Gene3D" id="1.20.5.1930">
    <property type="match status" value="1"/>
</dbReference>
<keyword evidence="6" id="KW-0732">Signal</keyword>
<dbReference type="PROSITE" id="PS50109">
    <property type="entry name" value="HIS_KIN"/>
    <property type="match status" value="1"/>
</dbReference>
<name>A0ABS8GRM6_9FLAO</name>
<feature type="chain" id="PRO_5047213580" evidence="6">
    <location>
        <begin position="20"/>
        <end position="672"/>
    </location>
</feature>
<keyword evidence="5" id="KW-1133">Transmembrane helix</keyword>
<dbReference type="Proteomes" id="UP001197770">
    <property type="component" value="Unassembled WGS sequence"/>
</dbReference>
<dbReference type="Gene3D" id="1.25.40.10">
    <property type="entry name" value="Tetratricopeptide repeat domain"/>
    <property type="match status" value="1"/>
</dbReference>
<protein>
    <submittedName>
        <fullName evidence="8">Sensor histidine kinase</fullName>
    </submittedName>
</protein>
<dbReference type="CDD" id="cd16917">
    <property type="entry name" value="HATPase_UhpB-NarQ-NarX-like"/>
    <property type="match status" value="1"/>
</dbReference>
<keyword evidence="9" id="KW-1185">Reference proteome</keyword>
<dbReference type="InterPro" id="IPR050482">
    <property type="entry name" value="Sensor_HK_TwoCompSys"/>
</dbReference>
<evidence type="ECO:0000256" key="2">
    <source>
        <dbReference type="ARBA" id="ARBA00022777"/>
    </source>
</evidence>
<dbReference type="RefSeq" id="WP_228229700.1">
    <property type="nucleotide sequence ID" value="NZ_JAJGMW010000008.1"/>
</dbReference>
<evidence type="ECO:0000259" key="7">
    <source>
        <dbReference type="PROSITE" id="PS50109"/>
    </source>
</evidence>
<sequence length="672" mass="76685">MVFKAFTLFLLFLPLAFFAQDSGKKERIGFREKLQTVPPGERLRLLDSLSGALDYDASAGYDSISDAAYRLALELDSVNKATELAADRIYFKNSIISLPDQGKAIYQNAFKVFPKVTDNHAKARLLLNAADSYYFLSETGEALKLYDSAGYFARQLENQRLNGFVNLYRGQLFEKLGNFNDAVTNYQKSLDIFEQVKDTFNIQGSLNSLAVIFAKNDFFDEANLYRKRSKVLAEKTQNYGSLVPLYFNQAYDYSLLNLHKQRIASLKKAAYYAKKSKYNDVFEPALLAAFTTAYAETDSLDLAKKYFDKLMSGPDYYRKEPNEIEFLYAKMSYNFAVNNLAEALEAGKAFESLAIKSGAFYENYRAKKALSKILKKLGRTGQSQDYLLEYYQMRDSISSVKKVQNFTYLQTQYETEKKEQQIALQQKDIDLLNAKNKAQKQRITLGILISAILIVALFLWNSRRRAKQKQRTQQEFSHKLLVAQEEERSRLARELHDSLGQKLVLLKRRLIDQSDNEDDEQLADDSIKELRAITKSLHPASLDLNGFTAAVNALIRETEKNTKIRFETDINFVDDLVDRDRALHLYRMIQESINNMVKYSNTQVAQVIIKRNAKEIQVFIHDQGTGFDLNSDTFTSGLGMKTLRERSKLIGSKLSILSQLGKGSTVAISLPV</sequence>
<comment type="caution">
    <text evidence="8">The sequence shown here is derived from an EMBL/GenBank/DDBJ whole genome shotgun (WGS) entry which is preliminary data.</text>
</comment>
<dbReference type="Pfam" id="PF02518">
    <property type="entry name" value="HATPase_c"/>
    <property type="match status" value="1"/>
</dbReference>
<evidence type="ECO:0000256" key="5">
    <source>
        <dbReference type="SAM" id="Phobius"/>
    </source>
</evidence>
<feature type="signal peptide" evidence="6">
    <location>
        <begin position="1"/>
        <end position="19"/>
    </location>
</feature>
<keyword evidence="2 8" id="KW-0418">Kinase</keyword>
<keyword evidence="5" id="KW-0472">Membrane</keyword>
<gene>
    <name evidence="8" type="ORF">LLW17_07830</name>
</gene>
<feature type="coiled-coil region" evidence="4">
    <location>
        <begin position="415"/>
        <end position="442"/>
    </location>
</feature>
<accession>A0ABS8GRM6</accession>
<feature type="transmembrane region" description="Helical" evidence="5">
    <location>
        <begin position="443"/>
        <end position="461"/>
    </location>
</feature>
<dbReference type="PANTHER" id="PTHR24421:SF59">
    <property type="entry name" value="OXYGEN SENSOR HISTIDINE KINASE NREB"/>
    <property type="match status" value="1"/>
</dbReference>
<dbReference type="InterPro" id="IPR036890">
    <property type="entry name" value="HATPase_C_sf"/>
</dbReference>
<evidence type="ECO:0000256" key="4">
    <source>
        <dbReference type="SAM" id="Coils"/>
    </source>
</evidence>
<dbReference type="InterPro" id="IPR003594">
    <property type="entry name" value="HATPase_dom"/>
</dbReference>
<dbReference type="GO" id="GO:0016301">
    <property type="term" value="F:kinase activity"/>
    <property type="evidence" value="ECO:0007669"/>
    <property type="project" value="UniProtKB-KW"/>
</dbReference>
<dbReference type="Gene3D" id="3.30.565.10">
    <property type="entry name" value="Histidine kinase-like ATPase, C-terminal domain"/>
    <property type="match status" value="1"/>
</dbReference>
<dbReference type="InterPro" id="IPR011990">
    <property type="entry name" value="TPR-like_helical_dom_sf"/>
</dbReference>
<evidence type="ECO:0000256" key="1">
    <source>
        <dbReference type="ARBA" id="ARBA00022679"/>
    </source>
</evidence>
<evidence type="ECO:0000256" key="3">
    <source>
        <dbReference type="ARBA" id="ARBA00023012"/>
    </source>
</evidence>
<dbReference type="EMBL" id="JAJGMW010000008">
    <property type="protein sequence ID" value="MCC4212622.1"/>
    <property type="molecule type" value="Genomic_DNA"/>
</dbReference>
<dbReference type="InterPro" id="IPR005467">
    <property type="entry name" value="His_kinase_dom"/>
</dbReference>
<dbReference type="SUPFAM" id="SSF48452">
    <property type="entry name" value="TPR-like"/>
    <property type="match status" value="1"/>
</dbReference>
<organism evidence="8 9">
    <name type="scientific">Leeuwenhoekiella parthenopeia</name>
    <dbReference type="NCBI Taxonomy" id="2890320"/>
    <lineage>
        <taxon>Bacteria</taxon>
        <taxon>Pseudomonadati</taxon>
        <taxon>Bacteroidota</taxon>
        <taxon>Flavobacteriia</taxon>
        <taxon>Flavobacteriales</taxon>
        <taxon>Flavobacteriaceae</taxon>
        <taxon>Leeuwenhoekiella</taxon>
    </lineage>
</organism>
<evidence type="ECO:0000313" key="8">
    <source>
        <dbReference type="EMBL" id="MCC4212622.1"/>
    </source>
</evidence>
<keyword evidence="3" id="KW-0902">Two-component regulatory system</keyword>
<keyword evidence="4" id="KW-0175">Coiled coil</keyword>
<dbReference type="InterPro" id="IPR011712">
    <property type="entry name" value="Sig_transdc_His_kin_sub3_dim/P"/>
</dbReference>
<evidence type="ECO:0000313" key="9">
    <source>
        <dbReference type="Proteomes" id="UP001197770"/>
    </source>
</evidence>
<keyword evidence="1" id="KW-0808">Transferase</keyword>
<dbReference type="Pfam" id="PF07730">
    <property type="entry name" value="HisKA_3"/>
    <property type="match status" value="1"/>
</dbReference>
<keyword evidence="5" id="KW-0812">Transmembrane</keyword>